<proteinExistence type="predicted"/>
<keyword evidence="3" id="KW-0378">Hydrolase</keyword>
<dbReference type="Proteomes" id="UP000244338">
    <property type="component" value="Unassembled WGS sequence"/>
</dbReference>
<dbReference type="SUPFAM" id="SSF63992">
    <property type="entry name" value="Dipeptide transport protein"/>
    <property type="match status" value="1"/>
</dbReference>
<feature type="binding site" evidence="2">
    <location>
        <position position="8"/>
    </location>
    <ligand>
        <name>Zn(2+)</name>
        <dbReference type="ChEBI" id="CHEBI:29105"/>
        <label>1</label>
    </ligand>
</feature>
<dbReference type="Pfam" id="PF04951">
    <property type="entry name" value="Peptidase_M55"/>
    <property type="match status" value="1"/>
</dbReference>
<keyword evidence="2" id="KW-0479">Metal-binding</keyword>
<protein>
    <submittedName>
        <fullName evidence="3">D-aminopeptidase dipeptide-binding protein DppA</fullName>
    </submittedName>
</protein>
<comment type="caution">
    <text evidence="3">The sequence shown here is derived from an EMBL/GenBank/DDBJ whole genome shotgun (WGS) entry which is preliminary data.</text>
</comment>
<evidence type="ECO:0000313" key="3">
    <source>
        <dbReference type="EMBL" id="PTQ57380.1"/>
    </source>
</evidence>
<dbReference type="GO" id="GO:0004177">
    <property type="term" value="F:aminopeptidase activity"/>
    <property type="evidence" value="ECO:0007669"/>
    <property type="project" value="UniProtKB-KW"/>
</dbReference>
<feature type="binding site" evidence="2">
    <location>
        <position position="135"/>
    </location>
    <ligand>
        <name>Zn(2+)</name>
        <dbReference type="ChEBI" id="CHEBI:29105"/>
        <label>2</label>
    </ligand>
</feature>
<feature type="binding site" evidence="2">
    <location>
        <position position="104"/>
    </location>
    <ligand>
        <name>Zn(2+)</name>
        <dbReference type="ChEBI" id="CHEBI:29105"/>
        <label>2</label>
    </ligand>
</feature>
<dbReference type="Gene3D" id="3.40.50.10780">
    <property type="entry name" value="Dipeptide transport protein"/>
    <property type="match status" value="1"/>
</dbReference>
<accession>A0A2R6Y3W8</accession>
<dbReference type="AlphaFoldDB" id="A0A2R6Y3W8"/>
<evidence type="ECO:0000313" key="4">
    <source>
        <dbReference type="Proteomes" id="UP000244338"/>
    </source>
</evidence>
<keyword evidence="3" id="KW-0031">Aminopeptidase</keyword>
<evidence type="ECO:0000256" key="1">
    <source>
        <dbReference type="PIRSR" id="PIRSR015853-1"/>
    </source>
</evidence>
<reference evidence="4" key="1">
    <citation type="journal article" date="2018" name="Sci. Rep.">
        <title>Lignite coal burning seam in the remote Altai Mountains harbors a hydrogen-driven thermophilic microbial community.</title>
        <authorList>
            <person name="Kadnikov V.V."/>
            <person name="Mardanov A.V."/>
            <person name="Ivasenko D.A."/>
            <person name="Antsiferov D.V."/>
            <person name="Beletsky A.V."/>
            <person name="Karnachuk O.V."/>
            <person name="Ravin N.V."/>
        </authorList>
    </citation>
    <scope>NUCLEOTIDE SEQUENCE [LARGE SCALE GENOMIC DNA]</scope>
</reference>
<evidence type="ECO:0000256" key="2">
    <source>
        <dbReference type="PIRSR" id="PIRSR015853-2"/>
    </source>
</evidence>
<organism evidence="3 4">
    <name type="scientific">Candidatus Carbonibacillus altaicus</name>
    <dbReference type="NCBI Taxonomy" id="2163959"/>
    <lineage>
        <taxon>Bacteria</taxon>
        <taxon>Bacillati</taxon>
        <taxon>Bacillota</taxon>
        <taxon>Bacilli</taxon>
        <taxon>Bacillales</taxon>
        <taxon>Candidatus Carbonibacillus</taxon>
    </lineage>
</organism>
<dbReference type="InterPro" id="IPR027476">
    <property type="entry name" value="DppA_N"/>
</dbReference>
<feature type="binding site" evidence="2">
    <location>
        <position position="60"/>
    </location>
    <ligand>
        <name>Zn(2+)</name>
        <dbReference type="ChEBI" id="CHEBI:29105"/>
        <label>2</label>
    </ligand>
</feature>
<sequence length="270" mass="30074">MKFYISVDMEGLAGVVSPEQLTPEGRLYHEARRLLTREVNVIVEMLAELGAEKIIVKDAHYHGLNLLLGELSKKAQYVLGGTGYKERFPGLDETFHAALLIGYHGKAGAFPAIRDHTISSKGWQMVYLNQMPLGEIALDALLIGVQKVPVALVSGDQETCREAREVLGETVMTLTTKTAINRHAALIEAPEAVYERYRIILKEIVQHIKTSSRPAFPVYELSPPYTLTIRFFTTEQADARRGSDGLCERVDAFTVSYTDDDLLRLLGRAL</sequence>
<gene>
    <name evidence="3" type="ORF">BSOLF_1696</name>
</gene>
<dbReference type="InterPro" id="IPR036177">
    <property type="entry name" value="Peptidase_M55_sf"/>
</dbReference>
<dbReference type="PIRSF" id="PIRSF015853">
    <property type="entry name" value="Pep_DppA"/>
    <property type="match status" value="1"/>
</dbReference>
<feature type="binding site" evidence="2">
    <location>
        <position position="10"/>
    </location>
    <ligand>
        <name>Zn(2+)</name>
        <dbReference type="ChEBI" id="CHEBI:29105"/>
        <label>1</label>
    </ligand>
</feature>
<keyword evidence="3" id="KW-0645">Protease</keyword>
<dbReference type="InterPro" id="IPR007035">
    <property type="entry name" value="Peptidase_M55"/>
</dbReference>
<feature type="active site" description="Nucleophile" evidence="1">
    <location>
        <position position="116"/>
    </location>
</feature>
<keyword evidence="2" id="KW-0862">Zinc</keyword>
<dbReference type="GO" id="GO:0046872">
    <property type="term" value="F:metal ion binding"/>
    <property type="evidence" value="ECO:0007669"/>
    <property type="project" value="UniProtKB-KW"/>
</dbReference>
<dbReference type="EMBL" id="PEBX01000008">
    <property type="protein sequence ID" value="PTQ57380.1"/>
    <property type="molecule type" value="Genomic_DNA"/>
</dbReference>
<dbReference type="Gene3D" id="3.30.1360.130">
    <property type="entry name" value="Dipeptide transport protein"/>
    <property type="match status" value="1"/>
</dbReference>
<name>A0A2R6Y3W8_9BACL</name>
<feature type="binding site" evidence="2">
    <location>
        <position position="8"/>
    </location>
    <ligand>
        <name>Zn(2+)</name>
        <dbReference type="ChEBI" id="CHEBI:29105"/>
        <label>2</label>
    </ligand>
</feature>